<reference evidence="4 5" key="1">
    <citation type="submission" date="2019-12" db="EMBL/GenBank/DDBJ databases">
        <title>Whole genome sequences of Lactococcus raffinolactis strains isolated from sewage.</title>
        <authorList>
            <person name="Ybazeta G."/>
            <person name="Ross M."/>
            <person name="Brabant-Kirwan D."/>
            <person name="Saleh M."/>
            <person name="Dillon J.A."/>
            <person name="Splinter K."/>
            <person name="Nokhbeh R."/>
        </authorList>
    </citation>
    <scope>NUCLEOTIDE SEQUENCE [LARGE SCALE GENOMIC DNA]</scope>
    <source>
        <strain evidence="3 4">Lr_19_14</strain>
        <strain evidence="2 5">Lr_19_5</strain>
    </source>
</reference>
<keyword evidence="1" id="KW-0472">Membrane</keyword>
<evidence type="ECO:0000313" key="4">
    <source>
        <dbReference type="Proteomes" id="UP000501558"/>
    </source>
</evidence>
<accession>A0A290Q6L5</accession>
<keyword evidence="1" id="KW-1133">Transmembrane helix</keyword>
<organism evidence="2 5">
    <name type="scientific">Pseudolactococcus raffinolactis</name>
    <dbReference type="NCBI Taxonomy" id="1366"/>
    <lineage>
        <taxon>Bacteria</taxon>
        <taxon>Bacillati</taxon>
        <taxon>Bacillota</taxon>
        <taxon>Bacilli</taxon>
        <taxon>Lactobacillales</taxon>
        <taxon>Streptococcaceae</taxon>
        <taxon>Pseudolactococcus</taxon>
    </lineage>
</organism>
<sequence>MAILKGDAYLSAFETIQVLFSFGMFTIALIGLVVKLHNHDEKK</sequence>
<dbReference type="AlphaFoldDB" id="A0A290Q6L5"/>
<evidence type="ECO:0000256" key="1">
    <source>
        <dbReference type="SAM" id="Phobius"/>
    </source>
</evidence>
<dbReference type="Proteomes" id="UP000501558">
    <property type="component" value="Chromosome"/>
</dbReference>
<proteinExistence type="predicted"/>
<protein>
    <submittedName>
        <fullName evidence="2 3">Holin-like toxin</fullName>
    </submittedName>
</protein>
<feature type="transmembrane region" description="Helical" evidence="1">
    <location>
        <begin position="15"/>
        <end position="34"/>
    </location>
</feature>
<evidence type="ECO:0000313" key="2">
    <source>
        <dbReference type="EMBL" id="QIW54628.1"/>
    </source>
</evidence>
<keyword evidence="1" id="KW-0812">Transmembrane</keyword>
<dbReference type="Pfam" id="PF16935">
    <property type="entry name" value="Hol_Tox"/>
    <property type="match status" value="1"/>
</dbReference>
<dbReference type="Proteomes" id="UP000501945">
    <property type="component" value="Chromosome"/>
</dbReference>
<dbReference type="InterPro" id="IPR031616">
    <property type="entry name" value="BsrE-like"/>
</dbReference>
<keyword evidence="4" id="KW-1185">Reference proteome</keyword>
<evidence type="ECO:0000313" key="5">
    <source>
        <dbReference type="Proteomes" id="UP000501945"/>
    </source>
</evidence>
<gene>
    <name evidence="3" type="ORF">GU334_09490</name>
    <name evidence="2" type="ORF">GU336_11025</name>
</gene>
<dbReference type="KEGG" id="lrn:CMV25_03315"/>
<dbReference type="EMBL" id="CP047628">
    <property type="protein sequence ID" value="QIW59128.1"/>
    <property type="molecule type" value="Genomic_DNA"/>
</dbReference>
<dbReference type="EMBL" id="CP047616">
    <property type="protein sequence ID" value="QIW54628.1"/>
    <property type="molecule type" value="Genomic_DNA"/>
</dbReference>
<dbReference type="RefSeq" id="WP_096039567.1">
    <property type="nucleotide sequence ID" value="NZ_CP023392.1"/>
</dbReference>
<evidence type="ECO:0000313" key="3">
    <source>
        <dbReference type="EMBL" id="QIW59128.1"/>
    </source>
</evidence>
<name>A0A290Q6L5_9LACT</name>